<dbReference type="InterPro" id="IPR058647">
    <property type="entry name" value="BSH_CzcB-like"/>
</dbReference>
<dbReference type="GO" id="GO:1990281">
    <property type="term" value="C:efflux pump complex"/>
    <property type="evidence" value="ECO:0007669"/>
    <property type="project" value="TreeGrafter"/>
</dbReference>
<dbReference type="PANTHER" id="PTHR30469">
    <property type="entry name" value="MULTIDRUG RESISTANCE PROTEIN MDTA"/>
    <property type="match status" value="1"/>
</dbReference>
<reference evidence="5 6" key="1">
    <citation type="submission" date="2018-07" db="EMBL/GenBank/DDBJ databases">
        <title>Genomic Encyclopedia of Type Strains, Phase IV (KMG-IV): sequencing the most valuable type-strain genomes for metagenomic binning, comparative biology and taxonomic classification.</title>
        <authorList>
            <person name="Goeker M."/>
        </authorList>
    </citation>
    <scope>NUCLEOTIDE SEQUENCE [LARGE SCALE GENOMIC DNA]</scope>
    <source>
        <strain evidence="5 6">DSM 25528</strain>
    </source>
</reference>
<evidence type="ECO:0000256" key="2">
    <source>
        <dbReference type="SAM" id="Coils"/>
    </source>
</evidence>
<feature type="domain" description="CzcB-like barrel-sandwich hybrid" evidence="4">
    <location>
        <begin position="96"/>
        <end position="230"/>
    </location>
</feature>
<keyword evidence="2" id="KW-0175">Coiled coil</keyword>
<dbReference type="AlphaFoldDB" id="A0A6I7HL35"/>
<dbReference type="Gene3D" id="2.40.30.170">
    <property type="match status" value="1"/>
</dbReference>
<dbReference type="GO" id="GO:0015562">
    <property type="term" value="F:efflux transmembrane transporter activity"/>
    <property type="evidence" value="ECO:0007669"/>
    <property type="project" value="TreeGrafter"/>
</dbReference>
<proteinExistence type="inferred from homology"/>
<comment type="caution">
    <text evidence="5">The sequence shown here is derived from an EMBL/GenBank/DDBJ whole genome shotgun (WGS) entry which is preliminary data.</text>
</comment>
<protein>
    <submittedName>
        <fullName evidence="5">RND family efflux transporter MFP subunit</fullName>
    </submittedName>
</protein>
<dbReference type="SUPFAM" id="SSF111369">
    <property type="entry name" value="HlyD-like secretion proteins"/>
    <property type="match status" value="1"/>
</dbReference>
<evidence type="ECO:0000256" key="3">
    <source>
        <dbReference type="SAM" id="MobiDB-lite"/>
    </source>
</evidence>
<evidence type="ECO:0000259" key="4">
    <source>
        <dbReference type="Pfam" id="PF25973"/>
    </source>
</evidence>
<dbReference type="InterPro" id="IPR006143">
    <property type="entry name" value="RND_pump_MFP"/>
</dbReference>
<accession>A0A6I7HL35</accession>
<dbReference type="Gene3D" id="2.40.50.100">
    <property type="match status" value="1"/>
</dbReference>
<evidence type="ECO:0000313" key="6">
    <source>
        <dbReference type="Proteomes" id="UP000252582"/>
    </source>
</evidence>
<organism evidence="5 6">
    <name type="scientific">Ciceribacter lividus</name>
    <dbReference type="NCBI Taxonomy" id="1197950"/>
    <lineage>
        <taxon>Bacteria</taxon>
        <taxon>Pseudomonadati</taxon>
        <taxon>Pseudomonadota</taxon>
        <taxon>Alphaproteobacteria</taxon>
        <taxon>Hyphomicrobiales</taxon>
        <taxon>Rhizobiaceae</taxon>
        <taxon>Ciceribacter</taxon>
    </lineage>
</organism>
<comment type="similarity">
    <text evidence="1">Belongs to the membrane fusion protein (MFP) (TC 8.A.1) family.</text>
</comment>
<name>A0A6I7HL35_9HYPH</name>
<feature type="compositionally biased region" description="Polar residues" evidence="3">
    <location>
        <begin position="1"/>
        <end position="10"/>
    </location>
</feature>
<dbReference type="NCBIfam" id="TIGR01730">
    <property type="entry name" value="RND_mfp"/>
    <property type="match status" value="1"/>
</dbReference>
<dbReference type="Gene3D" id="1.10.287.470">
    <property type="entry name" value="Helix hairpin bin"/>
    <property type="match status" value="1"/>
</dbReference>
<keyword evidence="6" id="KW-1185">Reference proteome</keyword>
<dbReference type="EMBL" id="QPIX01000008">
    <property type="protein sequence ID" value="RCW22678.1"/>
    <property type="molecule type" value="Genomic_DNA"/>
</dbReference>
<evidence type="ECO:0000256" key="1">
    <source>
        <dbReference type="ARBA" id="ARBA00009477"/>
    </source>
</evidence>
<dbReference type="Proteomes" id="UP000252582">
    <property type="component" value="Unassembled WGS sequence"/>
</dbReference>
<dbReference type="Pfam" id="PF25973">
    <property type="entry name" value="BSH_CzcB"/>
    <property type="match status" value="1"/>
</dbReference>
<dbReference type="Gene3D" id="2.40.420.20">
    <property type="match status" value="1"/>
</dbReference>
<gene>
    <name evidence="5" type="ORF">DFR48_108200</name>
</gene>
<sequence>MMNKISFTPKSSRETDMPQTSPKAPERARWHRRFAAAPILAALSVLALTACDAKDKQTATNASHVRVEAAAMTSDVVRASATGEIKARVESDLSFKISGRVISRTAGVGDHVRAGQVLATLDPTEQKADLESAQAAVASQEATLRMTSSVLARRKALTRTGAMSQQNLDSALQEYQSAEKDLVAARAELETAMEALQQTELRADADGTITARDVEVGQVVQASTTVFTLAHDGEYDAVFNVQETALSGKTAPLSLEVALVSNPTVRALARPREVSPALDTSLGTVRVKLSIIDPPPEMTLGSAIIADVVLDRRERVSIPWQSMFSKAGRPAVWVVDPETKTARMKPVVIERYDASKVVLADGLQDGELIVVDGGQFLRENQPVSYSEDQTR</sequence>
<feature type="region of interest" description="Disordered" evidence="3">
    <location>
        <begin position="1"/>
        <end position="27"/>
    </location>
</feature>
<evidence type="ECO:0000313" key="5">
    <source>
        <dbReference type="EMBL" id="RCW22678.1"/>
    </source>
</evidence>
<dbReference type="PANTHER" id="PTHR30469:SF38">
    <property type="entry name" value="HLYD FAMILY SECRETION PROTEIN"/>
    <property type="match status" value="1"/>
</dbReference>
<feature type="coiled-coil region" evidence="2">
    <location>
        <begin position="168"/>
        <end position="202"/>
    </location>
</feature>